<evidence type="ECO:0000256" key="4">
    <source>
        <dbReference type="ARBA" id="ARBA00023062"/>
    </source>
</evidence>
<keyword evidence="3 5" id="KW-0560">Oxidoreductase</keyword>
<evidence type="ECO:0000313" key="8">
    <source>
        <dbReference type="Proteomes" id="UP000193240"/>
    </source>
</evidence>
<evidence type="ECO:0000256" key="1">
    <source>
        <dbReference type="ARBA" id="ARBA00005869"/>
    </source>
</evidence>
<keyword evidence="5" id="KW-0285">Flavoprotein</keyword>
<dbReference type="InParanoid" id="A0A1Y2M9H5"/>
<gene>
    <name evidence="7" type="ORF">B5807_02402</name>
</gene>
<dbReference type="EMBL" id="KZ107839">
    <property type="protein sequence ID" value="OSS52750.1"/>
    <property type="molecule type" value="Genomic_DNA"/>
</dbReference>
<keyword evidence="5" id="KW-0274">FAD</keyword>
<dbReference type="STRING" id="105696.A0A1Y2M9H5"/>
<reference evidence="7 8" key="1">
    <citation type="journal article" date="2017" name="Genome Announc.">
        <title>Genome sequence of the saprophytic ascomycete Epicoccum nigrum ICMP 19927 strain isolated from New Zealand.</title>
        <authorList>
            <person name="Fokin M."/>
            <person name="Fleetwood D."/>
            <person name="Weir B.S."/>
            <person name="Villas-Boas S.G."/>
        </authorList>
    </citation>
    <scope>NUCLEOTIDE SEQUENCE [LARGE SCALE GENOMIC DNA]</scope>
    <source>
        <strain evidence="7 8">ICMP 19927</strain>
    </source>
</reference>
<dbReference type="Gene3D" id="3.20.20.220">
    <property type="match status" value="1"/>
</dbReference>
<name>A0A1Y2M9H5_EPING</name>
<keyword evidence="8" id="KW-1185">Reference proteome</keyword>
<evidence type="ECO:0000256" key="5">
    <source>
        <dbReference type="RuleBase" id="RU364054"/>
    </source>
</evidence>
<dbReference type="FunCoup" id="A0A1Y2M9H5">
    <property type="interactions" value="51"/>
</dbReference>
<dbReference type="GO" id="GO:0010133">
    <property type="term" value="P:L-proline catabolic process to L-glutamate"/>
    <property type="evidence" value="ECO:0007669"/>
    <property type="project" value="TreeGrafter"/>
</dbReference>
<organism evidence="7 8">
    <name type="scientific">Epicoccum nigrum</name>
    <name type="common">Soil fungus</name>
    <name type="synonym">Epicoccum purpurascens</name>
    <dbReference type="NCBI Taxonomy" id="105696"/>
    <lineage>
        <taxon>Eukaryota</taxon>
        <taxon>Fungi</taxon>
        <taxon>Dikarya</taxon>
        <taxon>Ascomycota</taxon>
        <taxon>Pezizomycotina</taxon>
        <taxon>Dothideomycetes</taxon>
        <taxon>Pleosporomycetidae</taxon>
        <taxon>Pleosporales</taxon>
        <taxon>Pleosporineae</taxon>
        <taxon>Didymellaceae</taxon>
        <taxon>Epicoccum</taxon>
    </lineage>
</organism>
<dbReference type="GO" id="GO:0004657">
    <property type="term" value="F:proline dehydrogenase activity"/>
    <property type="evidence" value="ECO:0007669"/>
    <property type="project" value="UniProtKB-EC"/>
</dbReference>
<proteinExistence type="inferred from homology"/>
<evidence type="ECO:0000256" key="2">
    <source>
        <dbReference type="ARBA" id="ARBA00012695"/>
    </source>
</evidence>
<dbReference type="InterPro" id="IPR002872">
    <property type="entry name" value="Proline_DH_dom"/>
</dbReference>
<comment type="function">
    <text evidence="5">Converts proline to delta-1-pyrroline-5-carboxylate.</text>
</comment>
<feature type="domain" description="Proline dehydrogenase" evidence="6">
    <location>
        <begin position="173"/>
        <end position="449"/>
    </location>
</feature>
<dbReference type="Proteomes" id="UP000193240">
    <property type="component" value="Unassembled WGS sequence"/>
</dbReference>
<dbReference type="InterPro" id="IPR015659">
    <property type="entry name" value="Proline_oxidase"/>
</dbReference>
<comment type="cofactor">
    <cofactor evidence="5">
        <name>FAD</name>
        <dbReference type="ChEBI" id="CHEBI:57692"/>
    </cofactor>
</comment>
<keyword evidence="4 5" id="KW-0642">Proline metabolism</keyword>
<dbReference type="AlphaFoldDB" id="A0A1Y2M9H5"/>
<sequence>MGSRFQQAQRLQRLTLAPTARILARNVHQSTRHNTAIQGPSSSNGPAQILSTKTYRQGSTPKSVLARLPTSSVARSYLITAMSSSPALLGLTFTILRKMLDSKNYLMDVERNPVIRTLLKSTFYAQFCAGDKAHEVKPNLAAARSVLGYDGVIIEYALEVLGGSEPTAAETAAEIEVWRKGMMKSVEMASEGDFIGLKWSGLGRHALHLLQTQQDPTPEMWAAITQACDAAAAKGVCLLPGAEEELTNIGLENWTIRLQKMYNTPAYGRALVYTTYQCYLRGIPARIASHLEKASKEGYIAGVKLVRGAYLNSEAPGTCFDTKEGTDACYDACAATVLRQQWSETITPSHAATPFPAVNIVLATHNLSTIQSAKAIRAAQMLVSPADKLPRLAYAQLQGMADEISQSLVQDPTMAADVNAKVVKLLAWGTMTECLNFLIRRAAENKEASFRTDDTRRAMGAELWRRVKGVFGLA</sequence>
<dbReference type="GO" id="GO:0005739">
    <property type="term" value="C:mitochondrion"/>
    <property type="evidence" value="ECO:0007669"/>
    <property type="project" value="TreeGrafter"/>
</dbReference>
<comment type="similarity">
    <text evidence="1 5">Belongs to the proline oxidase family.</text>
</comment>
<dbReference type="InterPro" id="IPR029041">
    <property type="entry name" value="FAD-linked_oxidoreductase-like"/>
</dbReference>
<protein>
    <recommendedName>
        <fullName evidence="2 5">Proline dehydrogenase</fullName>
        <ecNumber evidence="2 5">1.5.5.2</ecNumber>
    </recommendedName>
</protein>
<dbReference type="PANTHER" id="PTHR13914:SF30">
    <property type="entry name" value="PROLINE DEHYDROGENASE"/>
    <property type="match status" value="1"/>
</dbReference>
<dbReference type="SUPFAM" id="SSF51730">
    <property type="entry name" value="FAD-linked oxidoreductase"/>
    <property type="match status" value="1"/>
</dbReference>
<comment type="catalytic activity">
    <reaction evidence="5">
        <text>L-proline + a quinone = (S)-1-pyrroline-5-carboxylate + a quinol + H(+)</text>
        <dbReference type="Rhea" id="RHEA:23784"/>
        <dbReference type="ChEBI" id="CHEBI:15378"/>
        <dbReference type="ChEBI" id="CHEBI:17388"/>
        <dbReference type="ChEBI" id="CHEBI:24646"/>
        <dbReference type="ChEBI" id="CHEBI:60039"/>
        <dbReference type="ChEBI" id="CHEBI:132124"/>
        <dbReference type="EC" id="1.5.5.2"/>
    </reaction>
</comment>
<dbReference type="OMA" id="CVGEHKD"/>
<evidence type="ECO:0000259" key="6">
    <source>
        <dbReference type="Pfam" id="PF01619"/>
    </source>
</evidence>
<dbReference type="GO" id="GO:0071949">
    <property type="term" value="F:FAD binding"/>
    <property type="evidence" value="ECO:0007669"/>
    <property type="project" value="TreeGrafter"/>
</dbReference>
<accession>A0A1Y2M9H5</accession>
<dbReference type="PANTHER" id="PTHR13914">
    <property type="entry name" value="PROLINE OXIDASE"/>
    <property type="match status" value="1"/>
</dbReference>
<evidence type="ECO:0000256" key="3">
    <source>
        <dbReference type="ARBA" id="ARBA00023002"/>
    </source>
</evidence>
<evidence type="ECO:0000313" key="7">
    <source>
        <dbReference type="EMBL" id="OSS52750.1"/>
    </source>
</evidence>
<dbReference type="Pfam" id="PF01619">
    <property type="entry name" value="Pro_dh"/>
    <property type="match status" value="1"/>
</dbReference>
<dbReference type="EC" id="1.5.5.2" evidence="2 5"/>